<evidence type="ECO:0000256" key="7">
    <source>
        <dbReference type="ARBA" id="ARBA00023136"/>
    </source>
</evidence>
<keyword evidence="9 10" id="KW-0807">Transducer</keyword>
<keyword evidence="8 10" id="KW-0675">Receptor</keyword>
<protein>
    <recommendedName>
        <fullName evidence="10">Odorant receptor</fullName>
    </recommendedName>
</protein>
<feature type="transmembrane region" description="Helical" evidence="10">
    <location>
        <begin position="46"/>
        <end position="67"/>
    </location>
</feature>
<evidence type="ECO:0000256" key="4">
    <source>
        <dbReference type="ARBA" id="ARBA00022692"/>
    </source>
</evidence>
<comment type="subcellular location">
    <subcellularLocation>
        <location evidence="1 10">Cell membrane</location>
        <topology evidence="1 10">Multi-pass membrane protein</topology>
    </subcellularLocation>
</comment>
<keyword evidence="7 10" id="KW-0472">Membrane</keyword>
<dbReference type="GO" id="GO:0004984">
    <property type="term" value="F:olfactory receptor activity"/>
    <property type="evidence" value="ECO:0007669"/>
    <property type="project" value="InterPro"/>
</dbReference>
<feature type="transmembrane region" description="Helical" evidence="10">
    <location>
        <begin position="180"/>
        <end position="199"/>
    </location>
</feature>
<reference evidence="11 12" key="1">
    <citation type="submission" date="2019-08" db="EMBL/GenBank/DDBJ databases">
        <title>High quality draft denovo assembly of Nylanderia fulva.</title>
        <authorList>
            <person name="Vargo E.L."/>
            <person name="Tarone A.M."/>
            <person name="Konganti K.R."/>
        </authorList>
    </citation>
    <scope>NUCLEOTIDE SEQUENCE [LARGE SCALE GENOMIC DNA]</scope>
    <source>
        <strain evidence="11">TAMU-Nful-2015</strain>
        <tissue evidence="11">Whole body</tissue>
    </source>
</reference>
<comment type="caution">
    <text evidence="10">Lacks conserved residue(s) required for the propagation of feature annotation.</text>
</comment>
<dbReference type="GO" id="GO:0005549">
    <property type="term" value="F:odorant binding"/>
    <property type="evidence" value="ECO:0007669"/>
    <property type="project" value="InterPro"/>
</dbReference>
<keyword evidence="3 10" id="KW-0716">Sensory transduction</keyword>
<evidence type="ECO:0000256" key="6">
    <source>
        <dbReference type="ARBA" id="ARBA00022989"/>
    </source>
</evidence>
<comment type="similarity">
    <text evidence="10">Belongs to the insect chemoreceptor superfamily. Heteromeric odorant receptor channel (TC 1.A.69) family.</text>
</comment>
<dbReference type="Pfam" id="PF02949">
    <property type="entry name" value="7tm_6"/>
    <property type="match status" value="1"/>
</dbReference>
<name>A0A6G1LPF7_9HYME</name>
<evidence type="ECO:0000313" key="12">
    <source>
        <dbReference type="Proteomes" id="UP000479987"/>
    </source>
</evidence>
<dbReference type="PANTHER" id="PTHR21137:SF35">
    <property type="entry name" value="ODORANT RECEPTOR 19A-RELATED"/>
    <property type="match status" value="1"/>
</dbReference>
<proteinExistence type="inferred from homology"/>
<dbReference type="Proteomes" id="UP000479987">
    <property type="component" value="Unassembled WGS sequence"/>
</dbReference>
<organism evidence="11 12">
    <name type="scientific">Nylanderia fulva</name>
    <dbReference type="NCBI Taxonomy" id="613905"/>
    <lineage>
        <taxon>Eukaryota</taxon>
        <taxon>Metazoa</taxon>
        <taxon>Ecdysozoa</taxon>
        <taxon>Arthropoda</taxon>
        <taxon>Hexapoda</taxon>
        <taxon>Insecta</taxon>
        <taxon>Pterygota</taxon>
        <taxon>Neoptera</taxon>
        <taxon>Endopterygota</taxon>
        <taxon>Hymenoptera</taxon>
        <taxon>Apocrita</taxon>
        <taxon>Aculeata</taxon>
        <taxon>Formicoidea</taxon>
        <taxon>Formicidae</taxon>
        <taxon>Formicinae</taxon>
        <taxon>Nylanderia</taxon>
    </lineage>
</organism>
<evidence type="ECO:0000256" key="9">
    <source>
        <dbReference type="ARBA" id="ARBA00023224"/>
    </source>
</evidence>
<keyword evidence="2" id="KW-1003">Cell membrane</keyword>
<evidence type="ECO:0000256" key="2">
    <source>
        <dbReference type="ARBA" id="ARBA00022475"/>
    </source>
</evidence>
<evidence type="ECO:0000256" key="8">
    <source>
        <dbReference type="ARBA" id="ARBA00023170"/>
    </source>
</evidence>
<evidence type="ECO:0000256" key="5">
    <source>
        <dbReference type="ARBA" id="ARBA00022725"/>
    </source>
</evidence>
<comment type="caution">
    <text evidence="11">The sequence shown here is derived from an EMBL/GenBank/DDBJ whole genome shotgun (WGS) entry which is preliminary data.</text>
</comment>
<dbReference type="AlphaFoldDB" id="A0A6G1LPF7"/>
<keyword evidence="4 10" id="KW-0812">Transmembrane</keyword>
<keyword evidence="6 10" id="KW-1133">Transmembrane helix</keyword>
<dbReference type="EMBL" id="SGBU01000041">
    <property type="protein sequence ID" value="KAF3054341.1"/>
    <property type="molecule type" value="Genomic_DNA"/>
</dbReference>
<dbReference type="PANTHER" id="PTHR21137">
    <property type="entry name" value="ODORANT RECEPTOR"/>
    <property type="match status" value="1"/>
</dbReference>
<dbReference type="GO" id="GO:0007165">
    <property type="term" value="P:signal transduction"/>
    <property type="evidence" value="ECO:0007669"/>
    <property type="project" value="UniProtKB-KW"/>
</dbReference>
<gene>
    <name evidence="11" type="primary">Or-096</name>
    <name evidence="11" type="synonym">Nful_v1.0-Or-096</name>
    <name evidence="11" type="ORF">NFUL_NFUL000336</name>
</gene>
<keyword evidence="5 10" id="KW-0552">Olfaction</keyword>
<evidence type="ECO:0000256" key="10">
    <source>
        <dbReference type="RuleBase" id="RU351113"/>
    </source>
</evidence>
<evidence type="ECO:0000313" key="11">
    <source>
        <dbReference type="EMBL" id="KAF3054341.1"/>
    </source>
</evidence>
<dbReference type="GO" id="GO:0005886">
    <property type="term" value="C:plasma membrane"/>
    <property type="evidence" value="ECO:0007669"/>
    <property type="project" value="UniProtKB-SubCell"/>
</dbReference>
<accession>A0A6G1LPF7</accession>
<dbReference type="InterPro" id="IPR004117">
    <property type="entry name" value="7tm6_olfct_rcpt"/>
</dbReference>
<keyword evidence="12" id="KW-1185">Reference proteome</keyword>
<evidence type="ECO:0000256" key="3">
    <source>
        <dbReference type="ARBA" id="ARBA00022606"/>
    </source>
</evidence>
<sequence>MDNSKYSGYEEFERAVKLNRISLEMMGLWPKARQNYREKLMCNLRVLFIFVAIISSILIPSVHSLIITHSDLMQVVDNLQSTVPGVNCVLKIVIFWRKKEGLDKLEESEREEGDDEKSRSRANNHRDRVFPYGIGVHFYCHSASFGITTRYITNITDPGRPMPVQTHYVYDITKTPQYELTYIVLFFSCFFTFACYAGIDNFLALVVFHICGQLDILRYRFLSLDRFTNFHAVLKSCVMDHMRLLRAIAVVEETYNAIFLILFLCNGVLFAFYGFLIINLLTKENDVPITRLVYLISNTSNIFAHTCLYCAIGEILMTQCDRIYYAVFNQEWYILEPSKARDLIPIIIKTRKPVYLTAGKIFPITMATFCSLIKTSAGYISVLLNMSA</sequence>
<evidence type="ECO:0000256" key="1">
    <source>
        <dbReference type="ARBA" id="ARBA00004651"/>
    </source>
</evidence>
<feature type="transmembrane region" description="Helical" evidence="10">
    <location>
        <begin position="257"/>
        <end position="281"/>
    </location>
</feature>